<evidence type="ECO:0000256" key="1">
    <source>
        <dbReference type="SAM" id="MobiDB-lite"/>
    </source>
</evidence>
<proteinExistence type="predicted"/>
<accession>A0A9D2J8C9</accession>
<feature type="domain" description="Flavodoxin-like" evidence="2">
    <location>
        <begin position="27"/>
        <end position="169"/>
    </location>
</feature>
<organism evidence="3 4">
    <name type="scientific">Candidatus Anaerobutyricum stercoris</name>
    <dbReference type="NCBI Taxonomy" id="2838457"/>
    <lineage>
        <taxon>Bacteria</taxon>
        <taxon>Bacillati</taxon>
        <taxon>Bacillota</taxon>
        <taxon>Clostridia</taxon>
        <taxon>Lachnospirales</taxon>
        <taxon>Lachnospiraceae</taxon>
        <taxon>Anaerobutyricum</taxon>
    </lineage>
</organism>
<evidence type="ECO:0000313" key="3">
    <source>
        <dbReference type="EMBL" id="HIZ40253.1"/>
    </source>
</evidence>
<protein>
    <submittedName>
        <fullName evidence="3">NAD(P)H-dependent oxidoreductase</fullName>
    </submittedName>
</protein>
<evidence type="ECO:0000259" key="2">
    <source>
        <dbReference type="Pfam" id="PF12682"/>
    </source>
</evidence>
<dbReference type="SUPFAM" id="SSF52218">
    <property type="entry name" value="Flavoproteins"/>
    <property type="match status" value="1"/>
</dbReference>
<dbReference type="AlphaFoldDB" id="A0A9D2J8C9"/>
<gene>
    <name evidence="3" type="ORF">H9968_10130</name>
</gene>
<name>A0A9D2J8C9_9FIRM</name>
<comment type="caution">
    <text evidence="3">The sequence shown here is derived from an EMBL/GenBank/DDBJ whole genome shotgun (WGS) entry which is preliminary data.</text>
</comment>
<dbReference type="Proteomes" id="UP000824049">
    <property type="component" value="Unassembled WGS sequence"/>
</dbReference>
<evidence type="ECO:0000313" key="4">
    <source>
        <dbReference type="Proteomes" id="UP000824049"/>
    </source>
</evidence>
<reference evidence="3" key="1">
    <citation type="journal article" date="2021" name="PeerJ">
        <title>Extensive microbial diversity within the chicken gut microbiome revealed by metagenomics and culture.</title>
        <authorList>
            <person name="Gilroy R."/>
            <person name="Ravi A."/>
            <person name="Getino M."/>
            <person name="Pursley I."/>
            <person name="Horton D.L."/>
            <person name="Alikhan N.F."/>
            <person name="Baker D."/>
            <person name="Gharbi K."/>
            <person name="Hall N."/>
            <person name="Watson M."/>
            <person name="Adriaenssens E.M."/>
            <person name="Foster-Nyarko E."/>
            <person name="Jarju S."/>
            <person name="Secka A."/>
            <person name="Antonio M."/>
            <person name="Oren A."/>
            <person name="Chaudhuri R.R."/>
            <person name="La Ragione R."/>
            <person name="Hildebrand F."/>
            <person name="Pallen M.J."/>
        </authorList>
    </citation>
    <scope>NUCLEOTIDE SEQUENCE</scope>
    <source>
        <strain evidence="3">CHK179-28034</strain>
    </source>
</reference>
<dbReference type="InterPro" id="IPR029039">
    <property type="entry name" value="Flavoprotein-like_sf"/>
</dbReference>
<reference evidence="3" key="2">
    <citation type="submission" date="2021-04" db="EMBL/GenBank/DDBJ databases">
        <authorList>
            <person name="Gilroy R."/>
        </authorList>
    </citation>
    <scope>NUCLEOTIDE SEQUENCE</scope>
    <source>
        <strain evidence="3">CHK179-28034</strain>
    </source>
</reference>
<dbReference type="Gene3D" id="3.40.50.360">
    <property type="match status" value="1"/>
</dbReference>
<dbReference type="Pfam" id="PF12682">
    <property type="entry name" value="Flavodoxin_4"/>
    <property type="match status" value="1"/>
</dbReference>
<feature type="compositionally biased region" description="Basic and acidic residues" evidence="1">
    <location>
        <begin position="158"/>
        <end position="172"/>
    </location>
</feature>
<dbReference type="GO" id="GO:0016651">
    <property type="term" value="F:oxidoreductase activity, acting on NAD(P)H"/>
    <property type="evidence" value="ECO:0007669"/>
    <property type="project" value="UniProtKB-ARBA"/>
</dbReference>
<dbReference type="InterPro" id="IPR008254">
    <property type="entry name" value="Flavodoxin/NO_synth"/>
</dbReference>
<dbReference type="PANTHER" id="PTHR39201:SF1">
    <property type="entry name" value="FLAVODOXIN-LIKE DOMAIN-CONTAINING PROTEIN"/>
    <property type="match status" value="1"/>
</dbReference>
<sequence>MGKALIVYFSRKGENYWNGSMKNLEKGNTEIVAEMIAELTGGELFEVKRITDYAAEYRKCVEEAKEEFQTGVRPEIKTFKESIDDYDTVFVGFPNWCGTMPMVMFTFLEHYDWSGKRIFPFCTNEGSGMGRSEDDLKKSCPGATIGKGLSIHGAEAAQSRDKVEDWVKNTRQ</sequence>
<dbReference type="PANTHER" id="PTHR39201">
    <property type="entry name" value="EXPORTED PROTEIN-RELATED"/>
    <property type="match status" value="1"/>
</dbReference>
<dbReference type="GO" id="GO:0010181">
    <property type="term" value="F:FMN binding"/>
    <property type="evidence" value="ECO:0007669"/>
    <property type="project" value="InterPro"/>
</dbReference>
<feature type="region of interest" description="Disordered" evidence="1">
    <location>
        <begin position="153"/>
        <end position="172"/>
    </location>
</feature>
<dbReference type="EMBL" id="DXBR01000091">
    <property type="protein sequence ID" value="HIZ40253.1"/>
    <property type="molecule type" value="Genomic_DNA"/>
</dbReference>